<dbReference type="Gene3D" id="3.30.40.10">
    <property type="entry name" value="Zinc/RING finger domain, C3HC4 (zinc finger)"/>
    <property type="match status" value="1"/>
</dbReference>
<proteinExistence type="inferred from homology"/>
<gene>
    <name evidence="8" type="ORF">QTG54_011509</name>
</gene>
<evidence type="ECO:0000256" key="2">
    <source>
        <dbReference type="ARBA" id="ARBA00022771"/>
    </source>
</evidence>
<dbReference type="GO" id="GO:0036503">
    <property type="term" value="P:ERAD pathway"/>
    <property type="evidence" value="ECO:0007669"/>
    <property type="project" value="TreeGrafter"/>
</dbReference>
<evidence type="ECO:0000256" key="1">
    <source>
        <dbReference type="ARBA" id="ARBA00022723"/>
    </source>
</evidence>
<dbReference type="InterPro" id="IPR001841">
    <property type="entry name" value="Znf_RING"/>
</dbReference>
<dbReference type="PROSITE" id="PS50089">
    <property type="entry name" value="ZF_RING_2"/>
    <property type="match status" value="1"/>
</dbReference>
<dbReference type="PANTHER" id="PTHR11102:SF147">
    <property type="entry name" value="SEL1L ADAPTOR SUBUNIT OF ERAD E3 UBIQUITIN LIGASE"/>
    <property type="match status" value="1"/>
</dbReference>
<dbReference type="InterPro" id="IPR002893">
    <property type="entry name" value="Znf_MYND"/>
</dbReference>
<name>A0AAD8Y2B6_9STRA</name>
<dbReference type="InterPro" id="IPR013083">
    <property type="entry name" value="Znf_RING/FYVE/PHD"/>
</dbReference>
<dbReference type="SUPFAM" id="SSF81901">
    <property type="entry name" value="HCP-like"/>
    <property type="match status" value="2"/>
</dbReference>
<dbReference type="InterPro" id="IPR006597">
    <property type="entry name" value="Sel1-like"/>
</dbReference>
<evidence type="ECO:0000256" key="5">
    <source>
        <dbReference type="PROSITE-ProRule" id="PRU00134"/>
    </source>
</evidence>
<dbReference type="GO" id="GO:0008270">
    <property type="term" value="F:zinc ion binding"/>
    <property type="evidence" value="ECO:0007669"/>
    <property type="project" value="UniProtKB-KW"/>
</dbReference>
<feature type="domain" description="MYND-type" evidence="7">
    <location>
        <begin position="25"/>
        <end position="68"/>
    </location>
</feature>
<dbReference type="AlphaFoldDB" id="A0AAD8Y2B6"/>
<organism evidence="8 9">
    <name type="scientific">Skeletonema marinoi</name>
    <dbReference type="NCBI Taxonomy" id="267567"/>
    <lineage>
        <taxon>Eukaryota</taxon>
        <taxon>Sar</taxon>
        <taxon>Stramenopiles</taxon>
        <taxon>Ochrophyta</taxon>
        <taxon>Bacillariophyta</taxon>
        <taxon>Coscinodiscophyceae</taxon>
        <taxon>Thalassiosirophycidae</taxon>
        <taxon>Thalassiosirales</taxon>
        <taxon>Skeletonemataceae</taxon>
        <taxon>Skeletonema</taxon>
        <taxon>Skeletonema marinoi-dohrnii complex</taxon>
    </lineage>
</organism>
<evidence type="ECO:0000256" key="3">
    <source>
        <dbReference type="ARBA" id="ARBA00022833"/>
    </source>
</evidence>
<dbReference type="Pfam" id="PF08238">
    <property type="entry name" value="Sel1"/>
    <property type="match status" value="4"/>
</dbReference>
<dbReference type="SMART" id="SM00671">
    <property type="entry name" value="SEL1"/>
    <property type="match status" value="4"/>
</dbReference>
<dbReference type="SUPFAM" id="SSF144232">
    <property type="entry name" value="HIT/MYND zinc finger-like"/>
    <property type="match status" value="2"/>
</dbReference>
<comment type="similarity">
    <text evidence="4">Belongs to the sel-1 family.</text>
</comment>
<feature type="domain" description="MYND-type" evidence="7">
    <location>
        <begin position="245"/>
        <end position="289"/>
    </location>
</feature>
<dbReference type="GO" id="GO:0005789">
    <property type="term" value="C:endoplasmic reticulum membrane"/>
    <property type="evidence" value="ECO:0007669"/>
    <property type="project" value="TreeGrafter"/>
</dbReference>
<dbReference type="Gene3D" id="1.25.40.10">
    <property type="entry name" value="Tetratricopeptide repeat domain"/>
    <property type="match status" value="2"/>
</dbReference>
<evidence type="ECO:0000256" key="4">
    <source>
        <dbReference type="ARBA" id="ARBA00038101"/>
    </source>
</evidence>
<dbReference type="Gene3D" id="6.10.140.2220">
    <property type="match status" value="2"/>
</dbReference>
<evidence type="ECO:0000313" key="8">
    <source>
        <dbReference type="EMBL" id="KAK1737737.1"/>
    </source>
</evidence>
<reference evidence="8" key="1">
    <citation type="submission" date="2023-06" db="EMBL/GenBank/DDBJ databases">
        <title>Survivors Of The Sea: Transcriptome response of Skeletonema marinoi to long-term dormancy.</title>
        <authorList>
            <person name="Pinder M.I.M."/>
            <person name="Kourtchenko O."/>
            <person name="Robertson E.K."/>
            <person name="Larsson T."/>
            <person name="Maumus F."/>
            <person name="Osuna-Cruz C.M."/>
            <person name="Vancaester E."/>
            <person name="Stenow R."/>
            <person name="Vandepoele K."/>
            <person name="Ploug H."/>
            <person name="Bruchert V."/>
            <person name="Godhe A."/>
            <person name="Topel M."/>
        </authorList>
    </citation>
    <scope>NUCLEOTIDE SEQUENCE</scope>
    <source>
        <strain evidence="8">R05AC</strain>
    </source>
</reference>
<keyword evidence="2 5" id="KW-0863">Zinc-finger</keyword>
<accession>A0AAD8Y2B6</accession>
<dbReference type="EMBL" id="JATAAI010000023">
    <property type="protein sequence ID" value="KAK1737737.1"/>
    <property type="molecule type" value="Genomic_DNA"/>
</dbReference>
<sequence>MVIDDGQESGNANAASGKAGETWYCASCGIAEVDDIKLTACDANCLLVRYCSDKCQRDHRPFLHEAVCKKRVAELRDRDDLLFAQPESTHNGNCPICFLPLAIDGNSRAKRIAEENMSILSASCTSNICRIDANMLKRVEANDPVALQVMGLECYDKGDYGSAFEYLTKTVEVGDADAHYHLSIMYLKGEGVEKDAQKEVYHLEEAAIGGNLQLDTTLDNPCAYSGLSTDSGKAGEIDINMSTCCASCRIAEAEVDDIKFTTCDANCKLVRYCSIACQRDHRPLHEAMCKKRAAELCDRDDLLFAQPESSHLGDCPICFLPLALDASKCVMMTCCSKLICNGCCYASKIREPSKSLCPFCRHSVPATDAEIDANVMKREEANDLVALRKAGVRRYVKGDYGSAFDYLSKAAGLGDAEAQSHLSVMYLKGRGVEKDEKEAVHYMEEAAIGGHPTSRYNLGVYEWNNGSRERAMKHFIIAAKLGDDDSVGKLKQGYKEGSVSKEDFAAALRAHQAVVDAMKSPQRQKAAELAKMEPLHEKRW</sequence>
<feature type="domain" description="RING-type" evidence="6">
    <location>
        <begin position="315"/>
        <end position="361"/>
    </location>
</feature>
<evidence type="ECO:0000313" key="9">
    <source>
        <dbReference type="Proteomes" id="UP001224775"/>
    </source>
</evidence>
<dbReference type="Proteomes" id="UP001224775">
    <property type="component" value="Unassembled WGS sequence"/>
</dbReference>
<keyword evidence="3" id="KW-0862">Zinc</keyword>
<evidence type="ECO:0000259" key="6">
    <source>
        <dbReference type="PROSITE" id="PS50089"/>
    </source>
</evidence>
<protein>
    <submittedName>
        <fullName evidence="8">Sel1-like repeat family protein</fullName>
    </submittedName>
</protein>
<comment type="caution">
    <text evidence="8">The sequence shown here is derived from an EMBL/GenBank/DDBJ whole genome shotgun (WGS) entry which is preliminary data.</text>
</comment>
<dbReference type="Pfam" id="PF01753">
    <property type="entry name" value="zf-MYND"/>
    <property type="match status" value="1"/>
</dbReference>
<dbReference type="InterPro" id="IPR011990">
    <property type="entry name" value="TPR-like_helical_dom_sf"/>
</dbReference>
<keyword evidence="9" id="KW-1185">Reference proteome</keyword>
<dbReference type="PROSITE" id="PS50865">
    <property type="entry name" value="ZF_MYND_2"/>
    <property type="match status" value="2"/>
</dbReference>
<dbReference type="InterPro" id="IPR050767">
    <property type="entry name" value="Sel1_AlgK"/>
</dbReference>
<evidence type="ECO:0000259" key="7">
    <source>
        <dbReference type="PROSITE" id="PS50865"/>
    </source>
</evidence>
<keyword evidence="1" id="KW-0479">Metal-binding</keyword>
<dbReference type="PANTHER" id="PTHR11102">
    <property type="entry name" value="SEL-1-LIKE PROTEIN"/>
    <property type="match status" value="1"/>
</dbReference>